<evidence type="ECO:0000256" key="1">
    <source>
        <dbReference type="ARBA" id="ARBA00008023"/>
    </source>
</evidence>
<evidence type="ECO:0000313" key="3">
    <source>
        <dbReference type="EMBL" id="AIE95026.1"/>
    </source>
</evidence>
<dbReference type="GO" id="GO:0009143">
    <property type="term" value="P:nucleoside triphosphate catabolic process"/>
    <property type="evidence" value="ECO:0007669"/>
    <property type="project" value="InterPro"/>
</dbReference>
<dbReference type="AlphaFoldDB" id="A0A075FZU8"/>
<dbReference type="Pfam" id="PF01725">
    <property type="entry name" value="Ham1p_like"/>
    <property type="match status" value="1"/>
</dbReference>
<accession>A0A075FZU8</accession>
<sequence>MYATVVKRLLFLTGNAGKLAEASHFFEPLGYQVEQFLVDGKVPIVVEPQSDSLKDVAIAKIEQAKALFNQTGQEAAIFVEDAGLFIDELSGFPGVNSASVLNQIGLPGILNLMSETINRGAEFRAQAVLFTGEELVFGEGICRGTITTETLGESGFGYDPIFSPEGEDSGLTFGQMDKTAKESFSHRAKALESIKKQLDLLGR</sequence>
<dbReference type="InterPro" id="IPR002637">
    <property type="entry name" value="RdgB/HAM1"/>
</dbReference>
<gene>
    <name evidence="3" type="primary">rdgB</name>
</gene>
<dbReference type="GO" id="GO:0005737">
    <property type="term" value="C:cytoplasm"/>
    <property type="evidence" value="ECO:0007669"/>
    <property type="project" value="TreeGrafter"/>
</dbReference>
<comment type="similarity">
    <text evidence="1">Belongs to the HAM1 NTPase family.</text>
</comment>
<dbReference type="Gene3D" id="3.90.950.10">
    <property type="match status" value="1"/>
</dbReference>
<dbReference type="PANTHER" id="PTHR11067:SF9">
    <property type="entry name" value="INOSINE TRIPHOSPHATE PYROPHOSPHATASE"/>
    <property type="match status" value="1"/>
</dbReference>
<organism evidence="3">
    <name type="scientific">uncultured marine group II/III euryarchaeote AD1000_55_D10</name>
    <dbReference type="NCBI Taxonomy" id="1457785"/>
    <lineage>
        <taxon>Archaea</taxon>
        <taxon>Methanobacteriati</taxon>
        <taxon>Methanobacteriota</taxon>
        <taxon>environmental samples</taxon>
    </lineage>
</organism>
<reference evidence="3" key="1">
    <citation type="journal article" date="2014" name="Genome Biol. Evol.">
        <title>Pangenome evidence for extensive interdomain horizontal transfer affecting lineage core and shell genes in uncultured planktonic thaumarchaeota and euryarchaeota.</title>
        <authorList>
            <person name="Deschamps P."/>
            <person name="Zivanovic Y."/>
            <person name="Moreira D."/>
            <person name="Rodriguez-Valera F."/>
            <person name="Lopez-Garcia P."/>
        </authorList>
    </citation>
    <scope>NUCLEOTIDE SEQUENCE</scope>
</reference>
<name>A0A075FZU8_9EURY</name>
<keyword evidence="2 3" id="KW-0378">Hydrolase</keyword>
<evidence type="ECO:0000256" key="2">
    <source>
        <dbReference type="ARBA" id="ARBA00022801"/>
    </source>
</evidence>
<dbReference type="SUPFAM" id="SSF52972">
    <property type="entry name" value="ITPase-like"/>
    <property type="match status" value="1"/>
</dbReference>
<dbReference type="PANTHER" id="PTHR11067">
    <property type="entry name" value="INOSINE TRIPHOSPHATE PYROPHOSPHATASE/HAM1 PROTEIN"/>
    <property type="match status" value="1"/>
</dbReference>
<dbReference type="EMBL" id="KF900437">
    <property type="protein sequence ID" value="AIE95026.1"/>
    <property type="molecule type" value="Genomic_DNA"/>
</dbReference>
<dbReference type="GO" id="GO:0047429">
    <property type="term" value="F:nucleoside triphosphate diphosphatase activity"/>
    <property type="evidence" value="ECO:0007669"/>
    <property type="project" value="InterPro"/>
</dbReference>
<protein>
    <submittedName>
        <fullName evidence="3">Putative deoxyribonucleotide triphosphate pyrophosphatase (RdgB)</fullName>
        <ecNumber evidence="3">3.6.1.19</ecNumber>
    </submittedName>
</protein>
<dbReference type="CDD" id="cd00515">
    <property type="entry name" value="HAM1"/>
    <property type="match status" value="1"/>
</dbReference>
<dbReference type="InterPro" id="IPR029001">
    <property type="entry name" value="ITPase-like_fam"/>
</dbReference>
<dbReference type="EC" id="3.6.1.19" evidence="3"/>
<proteinExistence type="inferred from homology"/>